<dbReference type="PANTHER" id="PTHR15326:SF9">
    <property type="entry name" value="SPERMATOGENESIS-ASSOCIATED PROTEIN 2"/>
    <property type="match status" value="1"/>
</dbReference>
<organism evidence="4 5">
    <name type="scientific">Carassius auratus</name>
    <name type="common">Goldfish</name>
    <dbReference type="NCBI Taxonomy" id="7957"/>
    <lineage>
        <taxon>Eukaryota</taxon>
        <taxon>Metazoa</taxon>
        <taxon>Chordata</taxon>
        <taxon>Craniata</taxon>
        <taxon>Vertebrata</taxon>
        <taxon>Euteleostomi</taxon>
        <taxon>Actinopterygii</taxon>
        <taxon>Neopterygii</taxon>
        <taxon>Teleostei</taxon>
        <taxon>Ostariophysi</taxon>
        <taxon>Cypriniformes</taxon>
        <taxon>Cyprinidae</taxon>
        <taxon>Cyprininae</taxon>
        <taxon>Carassius</taxon>
    </lineage>
</organism>
<reference evidence="5" key="1">
    <citation type="submission" date="2025-08" db="UniProtKB">
        <authorList>
            <consortium name="RefSeq"/>
        </authorList>
    </citation>
    <scope>IDENTIFICATION</scope>
    <source>
        <strain evidence="5">Wakin</strain>
        <tissue evidence="5">Muscle</tissue>
    </source>
</reference>
<accession>A0A6P6PQ02</accession>
<dbReference type="GeneID" id="113106190"/>
<sequence length="529" mass="59117">MTNSVDDQTPVSRKEVLVKYLQYYDKVSCEGSVSVCSETHVTDEARRVLLLAEDEPRKRLDAQRFYETLYKCAQYRDGHRRVQDFRRAAELLEMFCVNLFLFPWKKEIKTLKTFTGHFVYYIKPVLPFARSILQMIGYSMETDTEYRLSDSFDPDQAKSMGFDLFLARLECEYLLELMNQRSHVECLEIIRMRASPLTFSAGDVVSEPINGTCNLNEDVFKDDGHVEGGSLVNPEEEEQQESLKSHDPLDQEVDKSQDASISDVERPSNSFMTDDKSILEMRENYPDLAIRQKPIFRKSQRHVQPLKAQEWAGSRGHNAGLFHEASADMSGPQSIAIHTETLPGQRKLHIANAPIEAQPSDDKPLVLQVGKLLQGRSREGSTEDCLAELTEQMGKMHMKGLSADEPLKYPIEETAQAQSCSGPSDVITAPPTKPPDGMSLPILCSPSQEPVCNITGCGSCAGSDGVHAQDNRVREPPQSVYIHSPLSVCTPVFGPPTDHSQTADEGSNGCKSPTPPQPEDDLVQTYVVI</sequence>
<proteinExistence type="inferred from homology"/>
<dbReference type="OrthoDB" id="9837000at2759"/>
<evidence type="ECO:0000259" key="3">
    <source>
        <dbReference type="Pfam" id="PF21388"/>
    </source>
</evidence>
<feature type="region of interest" description="Disordered" evidence="2">
    <location>
        <begin position="415"/>
        <end position="434"/>
    </location>
</feature>
<dbReference type="Pfam" id="PF21388">
    <property type="entry name" value="SPATA2_PUB-like"/>
    <property type="match status" value="1"/>
</dbReference>
<evidence type="ECO:0000256" key="1">
    <source>
        <dbReference type="ARBA" id="ARBA00038142"/>
    </source>
</evidence>
<comment type="similarity">
    <text evidence="1">Belongs to the SPATA2 family.</text>
</comment>
<gene>
    <name evidence="5" type="primary">LOC113106190</name>
</gene>
<feature type="domain" description="Spermatogenesis-associated protein 2 PUB-like" evidence="3">
    <location>
        <begin position="19"/>
        <end position="194"/>
    </location>
</feature>
<feature type="compositionally biased region" description="Polar residues" evidence="2">
    <location>
        <begin position="498"/>
        <end position="511"/>
    </location>
</feature>
<dbReference type="Gene3D" id="1.20.58.2190">
    <property type="match status" value="1"/>
</dbReference>
<dbReference type="RefSeq" id="XP_026123651.1">
    <property type="nucleotide sequence ID" value="XM_026267866.1"/>
</dbReference>
<name>A0A6P6PQ02_CARAU</name>
<keyword evidence="4" id="KW-1185">Reference proteome</keyword>
<protein>
    <submittedName>
        <fullName evidence="5">Uncharacterized protein LOC113106190</fullName>
    </submittedName>
</protein>
<feature type="compositionally biased region" description="Basic and acidic residues" evidence="2">
    <location>
        <begin position="241"/>
        <end position="257"/>
    </location>
</feature>
<dbReference type="InterPro" id="IPR048839">
    <property type="entry name" value="SPATA2_PUB-like"/>
</dbReference>
<evidence type="ECO:0000256" key="2">
    <source>
        <dbReference type="SAM" id="MobiDB-lite"/>
    </source>
</evidence>
<feature type="region of interest" description="Disordered" evidence="2">
    <location>
        <begin position="224"/>
        <end position="275"/>
    </location>
</feature>
<evidence type="ECO:0000313" key="4">
    <source>
        <dbReference type="Proteomes" id="UP000515129"/>
    </source>
</evidence>
<dbReference type="KEGG" id="caua:113106190"/>
<dbReference type="AlphaFoldDB" id="A0A6P6PQ02"/>
<dbReference type="PANTHER" id="PTHR15326">
    <property type="entry name" value="SPERMATOGENESIS-ASSOCIATED PROTEIN 2/TAMOZHENNIC"/>
    <property type="match status" value="1"/>
</dbReference>
<feature type="region of interest" description="Disordered" evidence="2">
    <location>
        <begin position="492"/>
        <end position="522"/>
    </location>
</feature>
<evidence type="ECO:0000313" key="5">
    <source>
        <dbReference type="RefSeq" id="XP_026123651.1"/>
    </source>
</evidence>
<dbReference type="Proteomes" id="UP000515129">
    <property type="component" value="Chromosome 7"/>
</dbReference>
<dbReference type="GO" id="GO:0005737">
    <property type="term" value="C:cytoplasm"/>
    <property type="evidence" value="ECO:0007669"/>
    <property type="project" value="TreeGrafter"/>
</dbReference>